<feature type="region of interest" description="Disordered" evidence="1">
    <location>
        <begin position="52"/>
        <end position="80"/>
    </location>
</feature>
<name>A0A915KC93_ROMCU</name>
<reference evidence="3" key="1">
    <citation type="submission" date="2022-11" db="UniProtKB">
        <authorList>
            <consortium name="WormBaseParasite"/>
        </authorList>
    </citation>
    <scope>IDENTIFICATION</scope>
</reference>
<organism evidence="2 3">
    <name type="scientific">Romanomermis culicivorax</name>
    <name type="common">Nematode worm</name>
    <dbReference type="NCBI Taxonomy" id="13658"/>
    <lineage>
        <taxon>Eukaryota</taxon>
        <taxon>Metazoa</taxon>
        <taxon>Ecdysozoa</taxon>
        <taxon>Nematoda</taxon>
        <taxon>Enoplea</taxon>
        <taxon>Dorylaimia</taxon>
        <taxon>Mermithida</taxon>
        <taxon>Mermithoidea</taxon>
        <taxon>Mermithidae</taxon>
        <taxon>Romanomermis</taxon>
    </lineage>
</organism>
<dbReference type="AlphaFoldDB" id="A0A915KC93"/>
<proteinExistence type="predicted"/>
<dbReference type="Proteomes" id="UP000887565">
    <property type="component" value="Unplaced"/>
</dbReference>
<evidence type="ECO:0000313" key="2">
    <source>
        <dbReference type="Proteomes" id="UP000887565"/>
    </source>
</evidence>
<dbReference type="WBParaSite" id="nRc.2.0.1.t36398-RA">
    <property type="protein sequence ID" value="nRc.2.0.1.t36398-RA"/>
    <property type="gene ID" value="nRc.2.0.1.g36398"/>
</dbReference>
<sequence>MKGKENACADFLSQNEACSKLKSMSNEEATNEIFRPAFREQKKTIVAITRSMRQKEEKSKLLSQDKLPTFEEDFQQPKNG</sequence>
<protein>
    <submittedName>
        <fullName evidence="3">Uncharacterized protein</fullName>
    </submittedName>
</protein>
<accession>A0A915KC93</accession>
<evidence type="ECO:0000256" key="1">
    <source>
        <dbReference type="SAM" id="MobiDB-lite"/>
    </source>
</evidence>
<evidence type="ECO:0000313" key="3">
    <source>
        <dbReference type="WBParaSite" id="nRc.2.0.1.t36398-RA"/>
    </source>
</evidence>
<keyword evidence="2" id="KW-1185">Reference proteome</keyword>